<dbReference type="AlphaFoldDB" id="A0A1G9DI23"/>
<protein>
    <submittedName>
        <fullName evidence="2">Uncharacterized protein</fullName>
    </submittedName>
</protein>
<evidence type="ECO:0000313" key="3">
    <source>
        <dbReference type="Proteomes" id="UP000199213"/>
    </source>
</evidence>
<evidence type="ECO:0000256" key="1">
    <source>
        <dbReference type="SAM" id="MobiDB-lite"/>
    </source>
</evidence>
<name>A0A1G9DI23_ACTMZ</name>
<keyword evidence="3" id="KW-1185">Reference proteome</keyword>
<reference evidence="3" key="1">
    <citation type="submission" date="2016-10" db="EMBL/GenBank/DDBJ databases">
        <authorList>
            <person name="Varghese N."/>
            <person name="Submissions S."/>
        </authorList>
    </citation>
    <scope>NUCLEOTIDE SEQUENCE [LARGE SCALE GENOMIC DNA]</scope>
    <source>
        <strain evidence="3">DSM 45460</strain>
    </source>
</reference>
<evidence type="ECO:0000313" key="2">
    <source>
        <dbReference type="EMBL" id="SDK63490.1"/>
    </source>
</evidence>
<organism evidence="2 3">
    <name type="scientific">Actinopolyspora mzabensis</name>
    <dbReference type="NCBI Taxonomy" id="995066"/>
    <lineage>
        <taxon>Bacteria</taxon>
        <taxon>Bacillati</taxon>
        <taxon>Actinomycetota</taxon>
        <taxon>Actinomycetes</taxon>
        <taxon>Actinopolysporales</taxon>
        <taxon>Actinopolysporaceae</taxon>
        <taxon>Actinopolyspora</taxon>
    </lineage>
</organism>
<dbReference type="Proteomes" id="UP000199213">
    <property type="component" value="Unassembled WGS sequence"/>
</dbReference>
<dbReference type="EMBL" id="FNFM01000010">
    <property type="protein sequence ID" value="SDK63490.1"/>
    <property type="molecule type" value="Genomic_DNA"/>
</dbReference>
<accession>A0A1G9DI23</accession>
<dbReference type="OrthoDB" id="3668204at2"/>
<feature type="compositionally biased region" description="Basic and acidic residues" evidence="1">
    <location>
        <begin position="176"/>
        <end position="188"/>
    </location>
</feature>
<sequence length="254" mass="27270">MSSYTPLPTSLAARATWCQPDETIRWVFAQRSVRYDVTGLDITGSPLPGWGKRLGQGIKQAAGSVGGTALKVGASLASGDWIGGDDTQRGAIAHELPDITVFGPDPESEAARLLSQQEVARLMGSEEIDLDKLAGDWILTSRRVAILTPVNENTHVSNTSGMMRGALSRASKSIWRKGDEEGRSRDEPNGLSSIFELPVSNIHDIAVAHRTPVGADHAEPGKCFRLTLGDGSGFDFHKPEPAAEHMLEMTRGKS</sequence>
<gene>
    <name evidence="2" type="ORF">SAMN04487820_110109</name>
</gene>
<dbReference type="RefSeq" id="WP_092629923.1">
    <property type="nucleotide sequence ID" value="NZ_FNFM01000010.1"/>
</dbReference>
<proteinExistence type="predicted"/>
<feature type="region of interest" description="Disordered" evidence="1">
    <location>
        <begin position="169"/>
        <end position="191"/>
    </location>
</feature>